<dbReference type="RefSeq" id="WP_014819993.1">
    <property type="nucleotide sequence ID" value="NC_018028.1"/>
</dbReference>
<accession>I4CSE5</accession>
<dbReference type="Pfam" id="PF04607">
    <property type="entry name" value="RelA_SpoT"/>
    <property type="match status" value="1"/>
</dbReference>
<evidence type="ECO:0000313" key="2">
    <source>
        <dbReference type="EMBL" id="AFM33002.1"/>
    </source>
</evidence>
<name>I4CSE5_STUST</name>
<dbReference type="GO" id="GO:0015969">
    <property type="term" value="P:guanosine tetraphosphate metabolic process"/>
    <property type="evidence" value="ECO:0007669"/>
    <property type="project" value="InterPro"/>
</dbReference>
<gene>
    <name evidence="2" type="ORF">A458_08780</name>
</gene>
<dbReference type="SMART" id="SM00954">
    <property type="entry name" value="RelA_SpoT"/>
    <property type="match status" value="1"/>
</dbReference>
<dbReference type="KEGG" id="psc:A458_08780"/>
<proteinExistence type="predicted"/>
<dbReference type="SUPFAM" id="SSF81301">
    <property type="entry name" value="Nucleotidyltransferase"/>
    <property type="match status" value="1"/>
</dbReference>
<dbReference type="Gene3D" id="3.30.460.10">
    <property type="entry name" value="Beta Polymerase, domain 2"/>
    <property type="match status" value="1"/>
</dbReference>
<reference evidence="2 3" key="1">
    <citation type="journal article" date="2012" name="J. Bacteriol.">
        <title>Complete Genome Sequence of the Naphthalene-Degrading Bacterium Pseudomonas stutzeri AN10 (CCUG 29243).</title>
        <authorList>
            <person name="Brunet-Galmes I."/>
            <person name="Busquets A."/>
            <person name="Pena A."/>
            <person name="Gomila M."/>
            <person name="Nogales B."/>
            <person name="Garcia-Valdes E."/>
            <person name="Lalucat J."/>
            <person name="Bennasar A."/>
            <person name="Bosch R."/>
        </authorList>
    </citation>
    <scope>NUCLEOTIDE SEQUENCE [LARGE SCALE GENOMIC DNA]</scope>
    <source>
        <strain evidence="2 3">CCUG 29243</strain>
    </source>
</reference>
<evidence type="ECO:0000259" key="1">
    <source>
        <dbReference type="SMART" id="SM00954"/>
    </source>
</evidence>
<organism evidence="2 3">
    <name type="scientific">Stutzerimonas stutzeri CCUG 29243</name>
    <dbReference type="NCBI Taxonomy" id="1196835"/>
    <lineage>
        <taxon>Bacteria</taxon>
        <taxon>Pseudomonadati</taxon>
        <taxon>Pseudomonadota</taxon>
        <taxon>Gammaproteobacteria</taxon>
        <taxon>Pseudomonadales</taxon>
        <taxon>Pseudomonadaceae</taxon>
        <taxon>Stutzerimonas</taxon>
    </lineage>
</organism>
<evidence type="ECO:0000313" key="3">
    <source>
        <dbReference type="Proteomes" id="UP000006063"/>
    </source>
</evidence>
<dbReference type="HOGENOM" id="CLU_049162_1_1_6"/>
<dbReference type="InterPro" id="IPR043519">
    <property type="entry name" value="NT_sf"/>
</dbReference>
<dbReference type="PANTHER" id="PTHR41773:SF1">
    <property type="entry name" value="RELA_SPOT DOMAIN-CONTAINING PROTEIN"/>
    <property type="match status" value="1"/>
</dbReference>
<protein>
    <recommendedName>
        <fullName evidence="1">RelA/SpoT domain-containing protein</fullName>
    </recommendedName>
</protein>
<sequence length="227" mass="26266">MPTNEIIDAAIEAYQRDKHLFEKFLNGVVDSFRLEPRLNTYGNPLIYTIKSRLKDPSHLREKISRKWSDADPITAENLFARVTDLAGVRVLHLYQDQFPEIHNHIQKQVEAGDWFLREPPVAYSWDPEASGFFESMGLIAKTKDSYYTSIHYVVAPKKDSPIYCEIQVRTLFEEIWGEIDHTINYPTPTQSNSCKEQLRVLSKLVSTGTRLADSIFRTQKELNSTKQ</sequence>
<dbReference type="EMBL" id="CP003677">
    <property type="protein sequence ID" value="AFM33002.1"/>
    <property type="molecule type" value="Genomic_DNA"/>
</dbReference>
<dbReference type="AlphaFoldDB" id="I4CSE5"/>
<dbReference type="InterPro" id="IPR007685">
    <property type="entry name" value="RelA_SpoT"/>
</dbReference>
<dbReference type="CDD" id="cd05399">
    <property type="entry name" value="NT_Rel-Spo_like"/>
    <property type="match status" value="1"/>
</dbReference>
<dbReference type="eggNOG" id="COG2357">
    <property type="taxonomic scope" value="Bacteria"/>
</dbReference>
<feature type="domain" description="RelA/SpoT" evidence="1">
    <location>
        <begin position="51"/>
        <end position="191"/>
    </location>
</feature>
<dbReference type="PANTHER" id="PTHR41773">
    <property type="entry name" value="GTP PYROPHOSPHATASE-RELATED"/>
    <property type="match status" value="1"/>
</dbReference>
<dbReference type="Proteomes" id="UP000006063">
    <property type="component" value="Chromosome"/>
</dbReference>